<evidence type="ECO:0000256" key="3">
    <source>
        <dbReference type="ARBA" id="ARBA00022793"/>
    </source>
</evidence>
<dbReference type="GO" id="GO:0004590">
    <property type="term" value="F:orotidine-5'-phosphate decarboxylase activity"/>
    <property type="evidence" value="ECO:0007669"/>
    <property type="project" value="UniProtKB-UniRule"/>
</dbReference>
<dbReference type="Pfam" id="PF00215">
    <property type="entry name" value="OMPdecase"/>
    <property type="match status" value="1"/>
</dbReference>
<protein>
    <recommendedName>
        <fullName evidence="7">Orotidine-5'-phosphate decarboxylase</fullName>
        <ecNumber evidence="7">4.1.1.23</ecNumber>
    </recommendedName>
</protein>
<dbReference type="InterPro" id="IPR013785">
    <property type="entry name" value="Aldolase_TIM"/>
</dbReference>
<evidence type="ECO:0000256" key="4">
    <source>
        <dbReference type="ARBA" id="ARBA00022975"/>
    </source>
</evidence>
<dbReference type="PANTHER" id="PTHR43375">
    <property type="entry name" value="OROTIDINE 5'-PHOSPHATE DECARBOXYLASE"/>
    <property type="match status" value="1"/>
</dbReference>
<comment type="pathway">
    <text evidence="1">Pyrimidine metabolism; UMP biosynthesis via de novo pathway; UMP from orotate: step 2/2.</text>
</comment>
<dbReference type="UniPathway" id="UPA00070">
    <property type="reaction ID" value="UER00120"/>
</dbReference>
<evidence type="ECO:0000256" key="5">
    <source>
        <dbReference type="ARBA" id="ARBA00023239"/>
    </source>
</evidence>
<dbReference type="NCBIfam" id="TIGR02127">
    <property type="entry name" value="pyrF_sub2"/>
    <property type="match status" value="1"/>
</dbReference>
<dbReference type="SMART" id="SM00934">
    <property type="entry name" value="OMPdecase"/>
    <property type="match status" value="1"/>
</dbReference>
<dbReference type="InterPro" id="IPR011995">
    <property type="entry name" value="OMPdecase_type-2"/>
</dbReference>
<dbReference type="STRING" id="1798647.A2855_00910"/>
<evidence type="ECO:0000256" key="1">
    <source>
        <dbReference type="ARBA" id="ARBA00004861"/>
    </source>
</evidence>
<dbReference type="Proteomes" id="UP000179059">
    <property type="component" value="Unassembled WGS sequence"/>
</dbReference>
<evidence type="ECO:0000256" key="2">
    <source>
        <dbReference type="ARBA" id="ARBA00008847"/>
    </source>
</evidence>
<dbReference type="InterPro" id="IPR011060">
    <property type="entry name" value="RibuloseP-bd_barrel"/>
</dbReference>
<organism evidence="9 10">
    <name type="scientific">Candidatus Liptonbacteria bacterium RIFCSPHIGHO2_01_FULL_57_28</name>
    <dbReference type="NCBI Taxonomy" id="1798647"/>
    <lineage>
        <taxon>Bacteria</taxon>
        <taxon>Candidatus Liptoniibacteriota</taxon>
    </lineage>
</organism>
<comment type="catalytic activity">
    <reaction evidence="6">
        <text>orotidine 5'-phosphate + H(+) = UMP + CO2</text>
        <dbReference type="Rhea" id="RHEA:11596"/>
        <dbReference type="ChEBI" id="CHEBI:15378"/>
        <dbReference type="ChEBI" id="CHEBI:16526"/>
        <dbReference type="ChEBI" id="CHEBI:57538"/>
        <dbReference type="ChEBI" id="CHEBI:57865"/>
        <dbReference type="EC" id="4.1.1.23"/>
    </reaction>
</comment>
<keyword evidence="4" id="KW-0665">Pyrimidine biosynthesis</keyword>
<reference evidence="9 10" key="1">
    <citation type="journal article" date="2016" name="Nat. Commun.">
        <title>Thousands of microbial genomes shed light on interconnected biogeochemical processes in an aquifer system.</title>
        <authorList>
            <person name="Anantharaman K."/>
            <person name="Brown C.T."/>
            <person name="Hug L.A."/>
            <person name="Sharon I."/>
            <person name="Castelle C.J."/>
            <person name="Probst A.J."/>
            <person name="Thomas B.C."/>
            <person name="Singh A."/>
            <person name="Wilkins M.J."/>
            <person name="Karaoz U."/>
            <person name="Brodie E.L."/>
            <person name="Williams K.H."/>
            <person name="Hubbard S.S."/>
            <person name="Banfield J.F."/>
        </authorList>
    </citation>
    <scope>NUCLEOTIDE SEQUENCE [LARGE SCALE GENOMIC DNA]</scope>
</reference>
<dbReference type="InterPro" id="IPR001754">
    <property type="entry name" value="OMPdeCOase_dom"/>
</dbReference>
<evidence type="ECO:0000313" key="9">
    <source>
        <dbReference type="EMBL" id="OGY98049.1"/>
    </source>
</evidence>
<comment type="caution">
    <text evidence="9">The sequence shown here is derived from an EMBL/GenBank/DDBJ whole genome shotgun (WGS) entry which is preliminary data.</text>
</comment>
<dbReference type="AlphaFoldDB" id="A0A1G2CBB7"/>
<evidence type="ECO:0000313" key="10">
    <source>
        <dbReference type="Proteomes" id="UP000179059"/>
    </source>
</evidence>
<proteinExistence type="inferred from homology"/>
<dbReference type="GO" id="GO:0006207">
    <property type="term" value="P:'de novo' pyrimidine nucleobase biosynthetic process"/>
    <property type="evidence" value="ECO:0007669"/>
    <property type="project" value="InterPro"/>
</dbReference>
<dbReference type="GO" id="GO:0044205">
    <property type="term" value="P:'de novo' UMP biosynthetic process"/>
    <property type="evidence" value="ECO:0007669"/>
    <property type="project" value="UniProtKB-UniPathway"/>
</dbReference>
<gene>
    <name evidence="9" type="ORF">A2855_00910</name>
</gene>
<name>A0A1G2CBB7_9BACT</name>
<dbReference type="SUPFAM" id="SSF51366">
    <property type="entry name" value="Ribulose-phoshate binding barrel"/>
    <property type="match status" value="1"/>
</dbReference>
<evidence type="ECO:0000256" key="6">
    <source>
        <dbReference type="ARBA" id="ARBA00049157"/>
    </source>
</evidence>
<evidence type="ECO:0000259" key="8">
    <source>
        <dbReference type="SMART" id="SM00934"/>
    </source>
</evidence>
<dbReference type="Gene3D" id="3.20.20.70">
    <property type="entry name" value="Aldolase class I"/>
    <property type="match status" value="1"/>
</dbReference>
<sequence>MNGVQKYEARADKINSLLCVGLDAEFEKLPERFRSMAEPQFEFNKYIIEATHEHAAAYKPNIAFYEARGAGGMAELEHTIIYLRDNHPDIFTICDAKRSEIGNSMEQYAQAIFDRMGFDACTVNPYLGREACEPFLKRADKIAIVLCRTSNPGAGDIQDLQIGEKLLWRVVAEKVRHEWNHNGNCMLVVGATYPAELRTLRAIMGKMTFLVPGFGAQGGDVEKAVRAGLNSTKKGMIINSSRGIIFAKDPGTAAKKLKEEVNQYR</sequence>
<feature type="domain" description="Orotidine 5'-phosphate decarboxylase" evidence="8">
    <location>
        <begin position="17"/>
        <end position="257"/>
    </location>
</feature>
<comment type="similarity">
    <text evidence="2">Belongs to the OMP decarboxylase family. Type 2 subfamily.</text>
</comment>
<dbReference type="CDD" id="cd04725">
    <property type="entry name" value="OMP_decarboxylase_like"/>
    <property type="match status" value="1"/>
</dbReference>
<evidence type="ECO:0000256" key="7">
    <source>
        <dbReference type="NCBIfam" id="TIGR02127"/>
    </source>
</evidence>
<dbReference type="EC" id="4.1.1.23" evidence="7"/>
<dbReference type="EMBL" id="MHKX01000017">
    <property type="protein sequence ID" value="OGY98049.1"/>
    <property type="molecule type" value="Genomic_DNA"/>
</dbReference>
<keyword evidence="3" id="KW-0210">Decarboxylase</keyword>
<keyword evidence="5" id="KW-0456">Lyase</keyword>
<accession>A0A1G2CBB7</accession>
<dbReference type="PANTHER" id="PTHR43375:SF1">
    <property type="entry name" value="OROTIDINE 5'-PHOSPHATE DECARBOXYLASE"/>
    <property type="match status" value="1"/>
</dbReference>